<feature type="non-terminal residue" evidence="2">
    <location>
        <position position="309"/>
    </location>
</feature>
<protein>
    <submittedName>
        <fullName evidence="2">Uncharacterized protein</fullName>
    </submittedName>
</protein>
<name>A0A1Y1UVC8_9FUNG</name>
<evidence type="ECO:0000313" key="3">
    <source>
        <dbReference type="Proteomes" id="UP000193719"/>
    </source>
</evidence>
<feature type="transmembrane region" description="Helical" evidence="1">
    <location>
        <begin position="44"/>
        <end position="62"/>
    </location>
</feature>
<keyword evidence="1" id="KW-0472">Membrane</keyword>
<keyword evidence="1" id="KW-1133">Transmembrane helix</keyword>
<evidence type="ECO:0000256" key="1">
    <source>
        <dbReference type="SAM" id="Phobius"/>
    </source>
</evidence>
<dbReference type="EMBL" id="MCFH01000089">
    <property type="protein sequence ID" value="ORX41426.1"/>
    <property type="molecule type" value="Genomic_DNA"/>
</dbReference>
<proteinExistence type="predicted"/>
<keyword evidence="3" id="KW-1185">Reference proteome</keyword>
<reference evidence="2 3" key="1">
    <citation type="submission" date="2016-08" db="EMBL/GenBank/DDBJ databases">
        <title>Genomes of anaerobic fungi encode conserved fungal cellulosomes for biomass hydrolysis.</title>
        <authorList>
            <consortium name="DOE Joint Genome Institute"/>
            <person name="Haitjema C.H."/>
            <person name="Gilmore S.P."/>
            <person name="Henske J.K."/>
            <person name="Solomon K.V."/>
            <person name="De Groot R."/>
            <person name="Kuo A."/>
            <person name="Mondo S.J."/>
            <person name="Salamov A.A."/>
            <person name="Labutti K."/>
            <person name="Zhao Z."/>
            <person name="Chiniquy J."/>
            <person name="Barry K."/>
            <person name="Brewer H.M."/>
            <person name="Purvine S.O."/>
            <person name="Wright A.T."/>
            <person name="Boxma B."/>
            <person name="Van Alen T."/>
            <person name="Hackstein J.H."/>
            <person name="Baker S.E."/>
            <person name="Grigoriev I.V."/>
            <person name="O'Malley M.A."/>
        </authorList>
    </citation>
    <scope>NUCLEOTIDE SEQUENCE [LARGE SCALE GENOMIC DNA]</scope>
    <source>
        <strain evidence="3">finn</strain>
    </source>
</reference>
<gene>
    <name evidence="2" type="ORF">BCR36DRAFT_339520</name>
</gene>
<dbReference type="Proteomes" id="UP000193719">
    <property type="component" value="Unassembled WGS sequence"/>
</dbReference>
<reference evidence="2 3" key="2">
    <citation type="submission" date="2016-08" db="EMBL/GenBank/DDBJ databases">
        <title>Pervasive Adenine N6-methylation of Active Genes in Fungi.</title>
        <authorList>
            <consortium name="DOE Joint Genome Institute"/>
            <person name="Mondo S.J."/>
            <person name="Dannebaum R.O."/>
            <person name="Kuo R.C."/>
            <person name="Labutti K."/>
            <person name="Haridas S."/>
            <person name="Kuo A."/>
            <person name="Salamov A."/>
            <person name="Ahrendt S.R."/>
            <person name="Lipzen A."/>
            <person name="Sullivan W."/>
            <person name="Andreopoulos W.B."/>
            <person name="Clum A."/>
            <person name="Lindquist E."/>
            <person name="Daum C."/>
            <person name="Ramamoorthy G.K."/>
            <person name="Gryganskyi A."/>
            <person name="Culley D."/>
            <person name="Magnuson J.K."/>
            <person name="James T.Y."/>
            <person name="O'Malley M.A."/>
            <person name="Stajich J.E."/>
            <person name="Spatafora J.W."/>
            <person name="Visel A."/>
            <person name="Grigoriev I.V."/>
        </authorList>
    </citation>
    <scope>NUCLEOTIDE SEQUENCE [LARGE SCALE GENOMIC DNA]</scope>
    <source>
        <strain evidence="3">finn</strain>
    </source>
</reference>
<feature type="transmembrane region" description="Helical" evidence="1">
    <location>
        <begin position="12"/>
        <end position="32"/>
    </location>
</feature>
<sequence length="309" mass="37651">MQISFTDKYQKYVILGTYHMYIYDLLIINKFFINKLLEESRRDILVKFIKNINIVFYIYFLYKYNILTDIKIPSSIKDESLRYELYPSILFVLFEDYFYLDGKHNIKNVTKYISEEKLINNIFLVFGRDITVLDYLIQNFDCINDIDCKESDFDDFYYDSEDSCYYIDIKNENEKEENNEPDNRLLKINEILTYEYDSLSEFYENFYESMSCLLFYYLILCDNDRVEKILKDPNYILHLKIEELIEDPNHYYNSEFDKTSQYNFEIMKNICYIASLVYNKAPDFVIHLLCYELNPTFVEYKDNKINIVY</sequence>
<organism evidence="2 3">
    <name type="scientific">Piromyces finnis</name>
    <dbReference type="NCBI Taxonomy" id="1754191"/>
    <lineage>
        <taxon>Eukaryota</taxon>
        <taxon>Fungi</taxon>
        <taxon>Fungi incertae sedis</taxon>
        <taxon>Chytridiomycota</taxon>
        <taxon>Chytridiomycota incertae sedis</taxon>
        <taxon>Neocallimastigomycetes</taxon>
        <taxon>Neocallimastigales</taxon>
        <taxon>Neocallimastigaceae</taxon>
        <taxon>Piromyces</taxon>
    </lineage>
</organism>
<dbReference type="AlphaFoldDB" id="A0A1Y1UVC8"/>
<accession>A0A1Y1UVC8</accession>
<evidence type="ECO:0000313" key="2">
    <source>
        <dbReference type="EMBL" id="ORX41426.1"/>
    </source>
</evidence>
<keyword evidence="1" id="KW-0812">Transmembrane</keyword>
<comment type="caution">
    <text evidence="2">The sequence shown here is derived from an EMBL/GenBank/DDBJ whole genome shotgun (WGS) entry which is preliminary data.</text>
</comment>